<accession>A0A135LQV0</accession>
<dbReference type="EMBL" id="LHQR01000031">
    <property type="protein sequence ID" value="KXG51321.1"/>
    <property type="molecule type" value="Genomic_DNA"/>
</dbReference>
<feature type="compositionally biased region" description="Low complexity" evidence="1">
    <location>
        <begin position="121"/>
        <end position="131"/>
    </location>
</feature>
<reference evidence="2 3" key="1">
    <citation type="journal article" date="2016" name="BMC Genomics">
        <title>Genome sequencing and secondary metabolism of the postharvest pathogen Penicillium griseofulvum.</title>
        <authorList>
            <person name="Banani H."/>
            <person name="Marcet-Houben M."/>
            <person name="Ballester A.R."/>
            <person name="Abbruscato P."/>
            <person name="Gonzalez-Candelas L."/>
            <person name="Gabaldon T."/>
            <person name="Spadaro D."/>
        </authorList>
    </citation>
    <scope>NUCLEOTIDE SEQUENCE [LARGE SCALE GENOMIC DNA]</scope>
    <source>
        <strain evidence="2 3">PG3</strain>
    </source>
</reference>
<dbReference type="RefSeq" id="XP_040649857.1">
    <property type="nucleotide sequence ID" value="XM_040797046.1"/>
</dbReference>
<comment type="caution">
    <text evidence="2">The sequence shown here is derived from an EMBL/GenBank/DDBJ whole genome shotgun (WGS) entry which is preliminary data.</text>
</comment>
<dbReference type="STRING" id="5078.A0A135LQV0"/>
<protein>
    <submittedName>
        <fullName evidence="2">Uncharacterized protein</fullName>
    </submittedName>
</protein>
<keyword evidence="3" id="KW-1185">Reference proteome</keyword>
<dbReference type="Proteomes" id="UP000070168">
    <property type="component" value="Unassembled WGS sequence"/>
</dbReference>
<evidence type="ECO:0000313" key="3">
    <source>
        <dbReference type="Proteomes" id="UP000070168"/>
    </source>
</evidence>
<dbReference type="AlphaFoldDB" id="A0A135LQV0"/>
<proteinExistence type="predicted"/>
<feature type="region of interest" description="Disordered" evidence="1">
    <location>
        <begin position="377"/>
        <end position="412"/>
    </location>
</feature>
<sequence>MIINNLKLLDTEFNGLLTQLDRVLDKIETELSVEDRMVYFKRLCPPAMSTLHRLFSIRRQIEQKEAANGASQDNEYSTQSSIENHLLFISDHASPPDPTSKRQQCEGCGGLSTKSKEASTSNDESSNNDDQSCNDDDVSSNNDDVSSNNDVESINSDKSKKAQRNSHHRDLDNTNFTNRRVSISPRLQEVFSQCMRDPRDIYSKIRRNSTQTAGGLPSAFLEIYERGEYAELFALYRRFELRNFYLLAVDLDYHTGERWCRNASSDLATQIKSQRPSLGLGQDELKEYLNKFVRLGRKYDRWATELGGPGYLLAMPLDITEREYTDRHFTKCIPPAISKFREDGIDEIVTENGFDQLGDFISNDLWTQFRPPQNSLRRRLTTSAKRSKKKRERSQIQIEDDESEANRQNSSKARRLEYRRSFEDLQCSTLEVTPQAVEESDSLFFGIPVNTPKDQSALMSFSSHSDALDLMASIDPEARADFPDALDLMASIDPEARADFPDALDLMASIDPEARADFPDALDLMASIDPEACADFPDALDLIASIDPEAFADFPDALDLMASIDPEARADFPDMLDMMPPISCAASLDLALTDIPDTSRFMAQDEGDYHRNDGYFTGGLIYT</sequence>
<feature type="compositionally biased region" description="Basic residues" evidence="1">
    <location>
        <begin position="377"/>
        <end position="392"/>
    </location>
</feature>
<dbReference type="GeneID" id="63712346"/>
<organism evidence="2 3">
    <name type="scientific">Penicillium patulum</name>
    <name type="common">Penicillium griseofulvum</name>
    <dbReference type="NCBI Taxonomy" id="5078"/>
    <lineage>
        <taxon>Eukaryota</taxon>
        <taxon>Fungi</taxon>
        <taxon>Dikarya</taxon>
        <taxon>Ascomycota</taxon>
        <taxon>Pezizomycotina</taxon>
        <taxon>Eurotiomycetes</taxon>
        <taxon>Eurotiomycetidae</taxon>
        <taxon>Eurotiales</taxon>
        <taxon>Aspergillaceae</taxon>
        <taxon>Penicillium</taxon>
    </lineage>
</organism>
<evidence type="ECO:0000313" key="2">
    <source>
        <dbReference type="EMBL" id="KXG51321.1"/>
    </source>
</evidence>
<evidence type="ECO:0000256" key="1">
    <source>
        <dbReference type="SAM" id="MobiDB-lite"/>
    </source>
</evidence>
<feature type="region of interest" description="Disordered" evidence="1">
    <location>
        <begin position="90"/>
        <end position="179"/>
    </location>
</feature>
<gene>
    <name evidence="2" type="ORF">PGRI_093330</name>
</gene>
<name>A0A135LQV0_PENPA</name>
<dbReference type="OrthoDB" id="4369820at2759"/>
<feature type="compositionally biased region" description="Low complexity" evidence="1">
    <location>
        <begin position="139"/>
        <end position="154"/>
    </location>
</feature>